<dbReference type="PANTHER" id="PTHR32338:SF10">
    <property type="entry name" value="N-ACETYL-GAMMA-GLUTAMYL-PHOSPHATE REDUCTASE, CHLOROPLASTIC-RELATED"/>
    <property type="match status" value="1"/>
</dbReference>
<evidence type="ECO:0000256" key="5">
    <source>
        <dbReference type="ARBA" id="ARBA00023002"/>
    </source>
</evidence>
<evidence type="ECO:0000313" key="9">
    <source>
        <dbReference type="EMBL" id="QDT18026.1"/>
    </source>
</evidence>
<dbReference type="InterPro" id="IPR058924">
    <property type="entry name" value="AGPR_dimerisation_dom"/>
</dbReference>
<dbReference type="PANTHER" id="PTHR32338">
    <property type="entry name" value="N-ACETYL-GAMMA-GLUTAMYL-PHOSPHATE REDUCTASE, CHLOROPLASTIC-RELATED-RELATED"/>
    <property type="match status" value="1"/>
</dbReference>
<comment type="function">
    <text evidence="7">Catalyzes the NADPH-dependent reduction of N-acetyl-5-glutamyl phosphate to yield N-acetyl-L-glutamate 5-semialdehyde.</text>
</comment>
<dbReference type="GO" id="GO:0070401">
    <property type="term" value="F:NADP+ binding"/>
    <property type="evidence" value="ECO:0007669"/>
    <property type="project" value="InterPro"/>
</dbReference>
<sequence>MSNDRTTVAVHGATGYAARELLTILLRHPGAEIVALTTRRDDAPHVADVHPALRGRLDLRCENLSPAELAERAEVVFLCTPHGASMAVVPELLAAGAKVIDLSADYRLNDPAVYAEWYKLEHTDAARLPDTVYGLPELFRDVIPAASLVANPGCYTSASILALAPLLAGGWIEPSGIIVDAKSGASGAGRNPKLGTLFSEVNESLAAYAVGDHRHQPEIEQALAGVAGAAVDVLFTPHLVPMDRGILATIYATPANLAGTERLLDVMRAFYADSPFVRVLDGLPGTKATTGTNFCDLTVRTAKGRVVVLAALDNLVKGAAGVAVQNFNLITGRPETTGFPEAGG</sequence>
<evidence type="ECO:0000256" key="2">
    <source>
        <dbReference type="ARBA" id="ARBA00022571"/>
    </source>
</evidence>
<dbReference type="HAMAP" id="MF_00150">
    <property type="entry name" value="ArgC_type1"/>
    <property type="match status" value="1"/>
</dbReference>
<dbReference type="OrthoDB" id="9801289at2"/>
<dbReference type="InterPro" id="IPR000534">
    <property type="entry name" value="Semialdehyde_DH_NAD-bd"/>
</dbReference>
<comment type="catalytic activity">
    <reaction evidence="6 7">
        <text>N-acetyl-L-glutamate 5-semialdehyde + phosphate + NADP(+) = N-acetyl-L-glutamyl 5-phosphate + NADPH + H(+)</text>
        <dbReference type="Rhea" id="RHEA:21588"/>
        <dbReference type="ChEBI" id="CHEBI:15378"/>
        <dbReference type="ChEBI" id="CHEBI:29123"/>
        <dbReference type="ChEBI" id="CHEBI:43474"/>
        <dbReference type="ChEBI" id="CHEBI:57783"/>
        <dbReference type="ChEBI" id="CHEBI:57936"/>
        <dbReference type="ChEBI" id="CHEBI:58349"/>
        <dbReference type="EC" id="1.2.1.38"/>
    </reaction>
</comment>
<evidence type="ECO:0000256" key="4">
    <source>
        <dbReference type="ARBA" id="ARBA00022857"/>
    </source>
</evidence>
<proteinExistence type="inferred from homology"/>
<dbReference type="SMART" id="SM00859">
    <property type="entry name" value="Semialdhyde_dh"/>
    <property type="match status" value="1"/>
</dbReference>
<evidence type="ECO:0000256" key="7">
    <source>
        <dbReference type="HAMAP-Rule" id="MF_00150"/>
    </source>
</evidence>
<dbReference type="Gene3D" id="3.30.360.10">
    <property type="entry name" value="Dihydrodipicolinate Reductase, domain 2"/>
    <property type="match status" value="1"/>
</dbReference>
<evidence type="ECO:0000256" key="6">
    <source>
        <dbReference type="ARBA" id="ARBA00050557"/>
    </source>
</evidence>
<dbReference type="SUPFAM" id="SSF51735">
    <property type="entry name" value="NAD(P)-binding Rossmann-fold domains"/>
    <property type="match status" value="1"/>
</dbReference>
<dbReference type="GO" id="GO:0006526">
    <property type="term" value="P:L-arginine biosynthetic process"/>
    <property type="evidence" value="ECO:0007669"/>
    <property type="project" value="UniProtKB-UniRule"/>
</dbReference>
<dbReference type="GO" id="GO:0005737">
    <property type="term" value="C:cytoplasm"/>
    <property type="evidence" value="ECO:0007669"/>
    <property type="project" value="UniProtKB-SubCell"/>
</dbReference>
<dbReference type="Proteomes" id="UP000318741">
    <property type="component" value="Chromosome"/>
</dbReference>
<dbReference type="InterPro" id="IPR036291">
    <property type="entry name" value="NAD(P)-bd_dom_sf"/>
</dbReference>
<dbReference type="Pfam" id="PF01118">
    <property type="entry name" value="Semialdhyde_dh"/>
    <property type="match status" value="1"/>
</dbReference>
<evidence type="ECO:0000256" key="3">
    <source>
        <dbReference type="ARBA" id="ARBA00022605"/>
    </source>
</evidence>
<dbReference type="EC" id="1.2.1.38" evidence="7"/>
<dbReference type="FunFam" id="3.30.360.10:FF:000014">
    <property type="entry name" value="N-acetyl-gamma-glutamyl-phosphate reductase"/>
    <property type="match status" value="1"/>
</dbReference>
<gene>
    <name evidence="7 9" type="primary">argC</name>
    <name evidence="9" type="ORF">CA12_41640</name>
</gene>
<keyword evidence="5 7" id="KW-0560">Oxidoreductase</keyword>
<keyword evidence="4 7" id="KW-0521">NADP</keyword>
<feature type="domain" description="Semialdehyde dehydrogenase NAD-binding" evidence="8">
    <location>
        <begin position="7"/>
        <end position="146"/>
    </location>
</feature>
<organism evidence="9 10">
    <name type="scientific">Alienimonas californiensis</name>
    <dbReference type="NCBI Taxonomy" id="2527989"/>
    <lineage>
        <taxon>Bacteria</taxon>
        <taxon>Pseudomonadati</taxon>
        <taxon>Planctomycetota</taxon>
        <taxon>Planctomycetia</taxon>
        <taxon>Planctomycetales</taxon>
        <taxon>Planctomycetaceae</taxon>
        <taxon>Alienimonas</taxon>
    </lineage>
</organism>
<evidence type="ECO:0000313" key="10">
    <source>
        <dbReference type="Proteomes" id="UP000318741"/>
    </source>
</evidence>
<keyword evidence="10" id="KW-1185">Reference proteome</keyword>
<keyword evidence="3 7" id="KW-0028">Amino-acid biosynthesis</keyword>
<dbReference type="GO" id="GO:0003942">
    <property type="term" value="F:N-acetyl-gamma-glutamyl-phosphate reductase activity"/>
    <property type="evidence" value="ECO:0007669"/>
    <property type="project" value="UniProtKB-UniRule"/>
</dbReference>
<dbReference type="KEGG" id="acaf:CA12_41640"/>
<comment type="pathway">
    <text evidence="1 7">Amino-acid biosynthesis; L-arginine biosynthesis; N(2)-acetyl-L-ornithine from L-glutamate: step 3/4.</text>
</comment>
<protein>
    <recommendedName>
        <fullName evidence="7">N-acetyl-gamma-glutamyl-phosphate reductase</fullName>
        <shortName evidence="7">AGPR</shortName>
        <ecNumber evidence="7">1.2.1.38</ecNumber>
    </recommendedName>
    <alternativeName>
        <fullName evidence="7">N-acetyl-glutamate semialdehyde dehydrogenase</fullName>
        <shortName evidence="7">NAGSA dehydrogenase</shortName>
    </alternativeName>
</protein>
<comment type="similarity">
    <text evidence="7">Belongs to the NAGSA dehydrogenase family. Type 1 subfamily.</text>
</comment>
<reference evidence="9 10" key="1">
    <citation type="submission" date="2019-02" db="EMBL/GenBank/DDBJ databases">
        <title>Deep-cultivation of Planctomycetes and their phenomic and genomic characterization uncovers novel biology.</title>
        <authorList>
            <person name="Wiegand S."/>
            <person name="Jogler M."/>
            <person name="Boedeker C."/>
            <person name="Pinto D."/>
            <person name="Vollmers J."/>
            <person name="Rivas-Marin E."/>
            <person name="Kohn T."/>
            <person name="Peeters S.H."/>
            <person name="Heuer A."/>
            <person name="Rast P."/>
            <person name="Oberbeckmann S."/>
            <person name="Bunk B."/>
            <person name="Jeske O."/>
            <person name="Meyerdierks A."/>
            <person name="Storesund J.E."/>
            <person name="Kallscheuer N."/>
            <person name="Luecker S."/>
            <person name="Lage O.M."/>
            <person name="Pohl T."/>
            <person name="Merkel B.J."/>
            <person name="Hornburger P."/>
            <person name="Mueller R.-W."/>
            <person name="Bruemmer F."/>
            <person name="Labrenz M."/>
            <person name="Spormann A.M."/>
            <person name="Op den Camp H."/>
            <person name="Overmann J."/>
            <person name="Amann R."/>
            <person name="Jetten M.S.M."/>
            <person name="Mascher T."/>
            <person name="Medema M.H."/>
            <person name="Devos D.P."/>
            <person name="Kaster A.-K."/>
            <person name="Ovreas L."/>
            <person name="Rohde M."/>
            <person name="Galperin M.Y."/>
            <person name="Jogler C."/>
        </authorList>
    </citation>
    <scope>NUCLEOTIDE SEQUENCE [LARGE SCALE GENOMIC DNA]</scope>
    <source>
        <strain evidence="9 10">CA12</strain>
    </source>
</reference>
<dbReference type="Gene3D" id="3.40.50.720">
    <property type="entry name" value="NAD(P)-binding Rossmann-like Domain"/>
    <property type="match status" value="1"/>
</dbReference>
<evidence type="ECO:0000259" key="8">
    <source>
        <dbReference type="SMART" id="SM00859"/>
    </source>
</evidence>
<dbReference type="CDD" id="cd17895">
    <property type="entry name" value="AGPR_1_N"/>
    <property type="match status" value="1"/>
</dbReference>
<dbReference type="EMBL" id="CP036265">
    <property type="protein sequence ID" value="QDT18026.1"/>
    <property type="molecule type" value="Genomic_DNA"/>
</dbReference>
<comment type="subcellular location">
    <subcellularLocation>
        <location evidence="7">Cytoplasm</location>
    </subcellularLocation>
</comment>
<feature type="active site" evidence="7">
    <location>
        <position position="154"/>
    </location>
</feature>
<dbReference type="AlphaFoldDB" id="A0A517PF80"/>
<dbReference type="CDD" id="cd23934">
    <property type="entry name" value="AGPR_1_C"/>
    <property type="match status" value="1"/>
</dbReference>
<accession>A0A517PF80</accession>
<dbReference type="SUPFAM" id="SSF55347">
    <property type="entry name" value="Glyceraldehyde-3-phosphate dehydrogenase-like, C-terminal domain"/>
    <property type="match status" value="1"/>
</dbReference>
<dbReference type="UniPathway" id="UPA00068">
    <property type="reaction ID" value="UER00108"/>
</dbReference>
<dbReference type="GO" id="GO:0051287">
    <property type="term" value="F:NAD binding"/>
    <property type="evidence" value="ECO:0007669"/>
    <property type="project" value="InterPro"/>
</dbReference>
<keyword evidence="7" id="KW-0963">Cytoplasm</keyword>
<dbReference type="InterPro" id="IPR000706">
    <property type="entry name" value="AGPR_type-1"/>
</dbReference>
<dbReference type="InterPro" id="IPR050085">
    <property type="entry name" value="AGPR"/>
</dbReference>
<evidence type="ECO:0000256" key="1">
    <source>
        <dbReference type="ARBA" id="ARBA00004862"/>
    </source>
</evidence>
<dbReference type="NCBIfam" id="TIGR01850">
    <property type="entry name" value="argC"/>
    <property type="match status" value="1"/>
</dbReference>
<dbReference type="RefSeq" id="WP_145361005.1">
    <property type="nucleotide sequence ID" value="NZ_CP036265.1"/>
</dbReference>
<name>A0A517PF80_9PLAN</name>
<keyword evidence="2 7" id="KW-0055">Arginine biosynthesis</keyword>
<dbReference type="Pfam" id="PF22698">
    <property type="entry name" value="Semialdhyde_dhC_1"/>
    <property type="match status" value="1"/>
</dbReference>